<evidence type="ECO:0000256" key="3">
    <source>
        <dbReference type="ARBA" id="ARBA00022737"/>
    </source>
</evidence>
<keyword evidence="4" id="KW-0863">Zinc-finger</keyword>
<dbReference type="InterPro" id="IPR007219">
    <property type="entry name" value="XnlR_reg_dom"/>
</dbReference>
<evidence type="ECO:0000256" key="2">
    <source>
        <dbReference type="ARBA" id="ARBA00022723"/>
    </source>
</evidence>
<evidence type="ECO:0000259" key="7">
    <source>
        <dbReference type="Pfam" id="PF04082"/>
    </source>
</evidence>
<evidence type="ECO:0000256" key="1">
    <source>
        <dbReference type="ARBA" id="ARBA00004123"/>
    </source>
</evidence>
<reference evidence="8 9" key="1">
    <citation type="submission" date="2023-08" db="EMBL/GenBank/DDBJ databases">
        <title>Black Yeasts Isolated from many extreme environments.</title>
        <authorList>
            <person name="Coleine C."/>
            <person name="Stajich J.E."/>
            <person name="Selbmann L."/>
        </authorList>
    </citation>
    <scope>NUCLEOTIDE SEQUENCE [LARGE SCALE GENOMIC DNA]</scope>
    <source>
        <strain evidence="8 9">CCFEE 536</strain>
    </source>
</reference>
<dbReference type="CDD" id="cd12148">
    <property type="entry name" value="fungal_TF_MHR"/>
    <property type="match status" value="1"/>
</dbReference>
<evidence type="ECO:0000313" key="9">
    <source>
        <dbReference type="Proteomes" id="UP001357485"/>
    </source>
</evidence>
<dbReference type="Proteomes" id="UP001357485">
    <property type="component" value="Unassembled WGS sequence"/>
</dbReference>
<feature type="non-terminal residue" evidence="8">
    <location>
        <position position="222"/>
    </location>
</feature>
<evidence type="ECO:0000256" key="6">
    <source>
        <dbReference type="ARBA" id="ARBA00023242"/>
    </source>
</evidence>
<name>A0ABR0JV71_9PEZI</name>
<keyword evidence="6" id="KW-0539">Nucleus</keyword>
<feature type="domain" description="Xylanolytic transcriptional activator regulatory" evidence="7">
    <location>
        <begin position="129"/>
        <end position="222"/>
    </location>
</feature>
<keyword evidence="2" id="KW-0479">Metal-binding</keyword>
<protein>
    <recommendedName>
        <fullName evidence="7">Xylanolytic transcriptional activator regulatory domain-containing protein</fullName>
    </recommendedName>
</protein>
<dbReference type="PANTHER" id="PTHR40626:SF11">
    <property type="entry name" value="ZINC FINGER PROTEIN YPR022C"/>
    <property type="match status" value="1"/>
</dbReference>
<accession>A0ABR0JV71</accession>
<keyword evidence="3" id="KW-0677">Repeat</keyword>
<dbReference type="Pfam" id="PF04082">
    <property type="entry name" value="Fungal_trans"/>
    <property type="match status" value="1"/>
</dbReference>
<comment type="caution">
    <text evidence="8">The sequence shown here is derived from an EMBL/GenBank/DDBJ whole genome shotgun (WGS) entry which is preliminary data.</text>
</comment>
<organism evidence="8 9">
    <name type="scientific">Cryomyces antarcticus</name>
    <dbReference type="NCBI Taxonomy" id="329879"/>
    <lineage>
        <taxon>Eukaryota</taxon>
        <taxon>Fungi</taxon>
        <taxon>Dikarya</taxon>
        <taxon>Ascomycota</taxon>
        <taxon>Pezizomycotina</taxon>
        <taxon>Dothideomycetes</taxon>
        <taxon>Dothideomycetes incertae sedis</taxon>
        <taxon>Cryomyces</taxon>
    </lineage>
</organism>
<sequence>MADDFAAWLFNEQNFGPLTGQSGTGSVSSLGPTYMEMQKPYYSHRSPVDGQWSQVAPTQHPMAVTSILGFSLPQTALSEEKRQRILDLIMGRFKETNHAPVRQQKAALLEGNINEDSHVLSLAMMQTYIGSYWVHFHPQMPILHRPTFSLDGCPNLLLVAVMALGAASLEKSHGHAVTQACAELSNFLAWYLRWEIFMEADFQPPAKLWIFQALLLLEIFEK</sequence>
<evidence type="ECO:0000256" key="4">
    <source>
        <dbReference type="ARBA" id="ARBA00022771"/>
    </source>
</evidence>
<keyword evidence="9" id="KW-1185">Reference proteome</keyword>
<evidence type="ECO:0000313" key="8">
    <source>
        <dbReference type="EMBL" id="KAK5074644.1"/>
    </source>
</evidence>
<keyword evidence="5" id="KW-0862">Zinc</keyword>
<comment type="subcellular location">
    <subcellularLocation>
        <location evidence="1">Nucleus</location>
    </subcellularLocation>
</comment>
<gene>
    <name evidence="8" type="ORF">LTR16_008964</name>
</gene>
<dbReference type="PANTHER" id="PTHR40626">
    <property type="entry name" value="MIP31509P"/>
    <property type="match status" value="1"/>
</dbReference>
<dbReference type="InterPro" id="IPR051059">
    <property type="entry name" value="VerF-like"/>
</dbReference>
<proteinExistence type="predicted"/>
<dbReference type="EMBL" id="JAVRRA010026859">
    <property type="protein sequence ID" value="KAK5074644.1"/>
    <property type="molecule type" value="Genomic_DNA"/>
</dbReference>
<evidence type="ECO:0000256" key="5">
    <source>
        <dbReference type="ARBA" id="ARBA00022833"/>
    </source>
</evidence>